<dbReference type="GO" id="GO:0006788">
    <property type="term" value="P:heme oxidation"/>
    <property type="evidence" value="ECO:0007669"/>
    <property type="project" value="InterPro"/>
</dbReference>
<evidence type="ECO:0000256" key="3">
    <source>
        <dbReference type="ARBA" id="ARBA00023004"/>
    </source>
</evidence>
<dbReference type="OrthoDB" id="13111at10239"/>
<dbReference type="CDD" id="cd19165">
    <property type="entry name" value="HemeO"/>
    <property type="match status" value="1"/>
</dbReference>
<keyword evidence="3" id="KW-0408">Iron</keyword>
<dbReference type="GO" id="GO:0042167">
    <property type="term" value="P:heme catabolic process"/>
    <property type="evidence" value="ECO:0007669"/>
    <property type="project" value="TreeGrafter"/>
</dbReference>
<dbReference type="Pfam" id="PF01126">
    <property type="entry name" value="Heme_oxygenase"/>
    <property type="match status" value="1"/>
</dbReference>
<dbReference type="SUPFAM" id="SSF48613">
    <property type="entry name" value="Heme oxygenase-like"/>
    <property type="match status" value="1"/>
</dbReference>
<organism evidence="4 5">
    <name type="scientific">Synechococcus phage S-SSM7</name>
    <dbReference type="NCBI Taxonomy" id="445686"/>
    <lineage>
        <taxon>Viruses</taxon>
        <taxon>Duplodnaviria</taxon>
        <taxon>Heunggongvirae</taxon>
        <taxon>Uroviricota</taxon>
        <taxon>Caudoviricetes</taxon>
        <taxon>Pantevenvirales</taxon>
        <taxon>Kyanoviridae</taxon>
        <taxon>Lipsvirus</taxon>
        <taxon>Lipsvirus ssm7</taxon>
    </lineage>
</organism>
<evidence type="ECO:0000313" key="4">
    <source>
        <dbReference type="EMBL" id="ADO98364.1"/>
    </source>
</evidence>
<evidence type="ECO:0000256" key="1">
    <source>
        <dbReference type="ARBA" id="ARBA00022617"/>
    </source>
</evidence>
<keyword evidence="2" id="KW-0479">Metal-binding</keyword>
<keyword evidence="1" id="KW-0349">Heme</keyword>
<proteinExistence type="predicted"/>
<accession>E3SLL6</accession>
<dbReference type="EMBL" id="GU071098">
    <property type="protein sequence ID" value="ADO98364.1"/>
    <property type="molecule type" value="Genomic_DNA"/>
</dbReference>
<dbReference type="Gene3D" id="1.20.910.10">
    <property type="entry name" value="Heme oxygenase-like"/>
    <property type="match status" value="1"/>
</dbReference>
<dbReference type="RefSeq" id="YP_004324351.1">
    <property type="nucleotide sequence ID" value="NC_015287.1"/>
</dbReference>
<evidence type="ECO:0000313" key="5">
    <source>
        <dbReference type="Proteomes" id="UP000006527"/>
    </source>
</evidence>
<dbReference type="InterPro" id="IPR002051">
    <property type="entry name" value="Haem_Oase"/>
</dbReference>
<evidence type="ECO:0000256" key="2">
    <source>
        <dbReference type="ARBA" id="ARBA00022723"/>
    </source>
</evidence>
<dbReference type="InterPro" id="IPR016053">
    <property type="entry name" value="Haem_Oase-like"/>
</dbReference>
<dbReference type="Proteomes" id="UP000006527">
    <property type="component" value="Segment"/>
</dbReference>
<name>E3SLL6_9CAUD</name>
<dbReference type="KEGG" id="vg:10328868"/>
<dbReference type="GO" id="GO:0046872">
    <property type="term" value="F:metal ion binding"/>
    <property type="evidence" value="ECO:0007669"/>
    <property type="project" value="UniProtKB-KW"/>
</dbReference>
<keyword evidence="5" id="KW-1185">Reference proteome</keyword>
<protein>
    <submittedName>
        <fullName evidence="4">Heme oxygenase</fullName>
    </submittedName>
</protein>
<dbReference type="GO" id="GO:0006979">
    <property type="term" value="P:response to oxidative stress"/>
    <property type="evidence" value="ECO:0007669"/>
    <property type="project" value="TreeGrafter"/>
</dbReference>
<dbReference type="GO" id="GO:0020037">
    <property type="term" value="F:heme binding"/>
    <property type="evidence" value="ECO:0007669"/>
    <property type="project" value="TreeGrafter"/>
</dbReference>
<dbReference type="PANTHER" id="PTHR10720">
    <property type="entry name" value="HEME OXYGENASE"/>
    <property type="match status" value="1"/>
</dbReference>
<sequence>MGHHYTRYLGDLSGGQILRNIADKSMGLNGQGLAFYEFDEIDDAKSFKNKYRTALDNLPLSKPDEQLVIAEANYAFRLNMDVFDEIGSKQRFPLLSTIRSLFQLTWSSIKSKK</sequence>
<dbReference type="InterPro" id="IPR016084">
    <property type="entry name" value="Haem_Oase-like_multi-hlx"/>
</dbReference>
<dbReference type="GeneID" id="10328868"/>
<gene>
    <name evidence="4" type="ORF">SSSM7_303</name>
</gene>
<dbReference type="PANTHER" id="PTHR10720:SF0">
    <property type="entry name" value="HEME OXYGENASE"/>
    <property type="match status" value="1"/>
</dbReference>
<dbReference type="GO" id="GO:0004392">
    <property type="term" value="F:heme oxygenase (decyclizing) activity"/>
    <property type="evidence" value="ECO:0007669"/>
    <property type="project" value="InterPro"/>
</dbReference>
<dbReference type="PRINTS" id="PR00088">
    <property type="entry name" value="HAEMOXYGNASE"/>
</dbReference>
<reference evidence="4 5" key="1">
    <citation type="journal article" date="2010" name="Environ. Microbiol.">
        <title>Genomic analysis of oceanic cyanobacterial myoviruses compared with T4-like myoviruses from diverse hosts and environments.</title>
        <authorList>
            <person name="Sullivan M.B."/>
            <person name="Huang K.H."/>
            <person name="Ignacio-Espinoza J.C."/>
            <person name="Berlin A.M."/>
            <person name="Kelly L."/>
            <person name="Weigele P.R."/>
            <person name="DeFrancesco A.S."/>
            <person name="Kern S.E."/>
            <person name="Thompson L.R."/>
            <person name="Young S."/>
            <person name="Yandava C."/>
            <person name="Fu R."/>
            <person name="Krastins B."/>
            <person name="Chase M."/>
            <person name="Sarracino D."/>
            <person name="Osburne M.S."/>
            <person name="Henn M.R."/>
            <person name="Chisholm S.W."/>
        </authorList>
    </citation>
    <scope>NUCLEOTIDE SEQUENCE [LARGE SCALE GENOMIC DNA]</scope>
    <source>
        <strain evidence="4">8109-3</strain>
    </source>
</reference>